<evidence type="ECO:0000313" key="1">
    <source>
        <dbReference type="EMBL" id="RYR17638.1"/>
    </source>
</evidence>
<dbReference type="EMBL" id="SDMP01000013">
    <property type="protein sequence ID" value="RYR17638.1"/>
    <property type="molecule type" value="Genomic_DNA"/>
</dbReference>
<accession>A0A444ZTZ4</accession>
<dbReference type="AlphaFoldDB" id="A0A444ZTZ4"/>
<protein>
    <submittedName>
        <fullName evidence="1">Uncharacterized protein</fullName>
    </submittedName>
</protein>
<keyword evidence="2" id="KW-1185">Reference proteome</keyword>
<reference evidence="1 2" key="1">
    <citation type="submission" date="2019-01" db="EMBL/GenBank/DDBJ databases">
        <title>Sequencing of cultivated peanut Arachis hypogaea provides insights into genome evolution and oil improvement.</title>
        <authorList>
            <person name="Chen X."/>
        </authorList>
    </citation>
    <scope>NUCLEOTIDE SEQUENCE [LARGE SCALE GENOMIC DNA]</scope>
    <source>
        <strain evidence="2">cv. Fuhuasheng</strain>
        <tissue evidence="1">Leaves</tissue>
    </source>
</reference>
<name>A0A444ZTZ4_ARAHY</name>
<sequence>MDVRQEEGNGFTKWSRSTQSEPLQYSLASLSSLRFLSLSLSLNPNIFGTLLSPSIFRVSEDLSRK</sequence>
<dbReference type="Proteomes" id="UP000289738">
    <property type="component" value="Chromosome B03"/>
</dbReference>
<evidence type="ECO:0000313" key="2">
    <source>
        <dbReference type="Proteomes" id="UP000289738"/>
    </source>
</evidence>
<gene>
    <name evidence="1" type="ORF">Ahy_B03g062339</name>
</gene>
<proteinExistence type="predicted"/>
<organism evidence="1 2">
    <name type="scientific">Arachis hypogaea</name>
    <name type="common">Peanut</name>
    <dbReference type="NCBI Taxonomy" id="3818"/>
    <lineage>
        <taxon>Eukaryota</taxon>
        <taxon>Viridiplantae</taxon>
        <taxon>Streptophyta</taxon>
        <taxon>Embryophyta</taxon>
        <taxon>Tracheophyta</taxon>
        <taxon>Spermatophyta</taxon>
        <taxon>Magnoliopsida</taxon>
        <taxon>eudicotyledons</taxon>
        <taxon>Gunneridae</taxon>
        <taxon>Pentapetalae</taxon>
        <taxon>rosids</taxon>
        <taxon>fabids</taxon>
        <taxon>Fabales</taxon>
        <taxon>Fabaceae</taxon>
        <taxon>Papilionoideae</taxon>
        <taxon>50 kb inversion clade</taxon>
        <taxon>dalbergioids sensu lato</taxon>
        <taxon>Dalbergieae</taxon>
        <taxon>Pterocarpus clade</taxon>
        <taxon>Arachis</taxon>
    </lineage>
</organism>
<comment type="caution">
    <text evidence="1">The sequence shown here is derived from an EMBL/GenBank/DDBJ whole genome shotgun (WGS) entry which is preliminary data.</text>
</comment>